<evidence type="ECO:0000259" key="1">
    <source>
        <dbReference type="Pfam" id="PF16712"/>
    </source>
</evidence>
<evidence type="ECO:0000313" key="2">
    <source>
        <dbReference type="EMBL" id="KAL2329912.1"/>
    </source>
</evidence>
<sequence length="189" mass="21012">MLVKFRLDSEAASLEKHVLLKKLRDALQSLKGRVAGRNKDDVAEAIAMADRQLVVLFCLYSILLGRNQLKDQLLSTLKESNAPAIPLLEVLVLLIDPKLPWSCKIVGSVSQNNAFGLLREIILTAKLAVAAVDRLRKDIRETTALAVISLFSKVITVECNQKQKNLASQYKSWTKLGTREDRYVALISA</sequence>
<evidence type="ECO:0000313" key="3">
    <source>
        <dbReference type="Proteomes" id="UP001603857"/>
    </source>
</evidence>
<dbReference type="Gene3D" id="1.20.5.440">
    <property type="entry name" value="ATP synthase delta/epsilon subunit, C-terminal domain"/>
    <property type="match status" value="1"/>
</dbReference>
<dbReference type="EMBL" id="JBGMDY010000006">
    <property type="protein sequence ID" value="KAL2329912.1"/>
    <property type="molecule type" value="Genomic_DNA"/>
</dbReference>
<reference evidence="2 3" key="1">
    <citation type="submission" date="2024-08" db="EMBL/GenBank/DDBJ databases">
        <title>Insights into the chromosomal genome structure of Flemingia macrophylla.</title>
        <authorList>
            <person name="Ding Y."/>
            <person name="Zhao Y."/>
            <person name="Bi W."/>
            <person name="Wu M."/>
            <person name="Zhao G."/>
            <person name="Gong Y."/>
            <person name="Li W."/>
            <person name="Zhang P."/>
        </authorList>
    </citation>
    <scope>NUCLEOTIDE SEQUENCE [LARGE SCALE GENOMIC DNA]</scope>
    <source>
        <strain evidence="2">DYQJB</strain>
        <tissue evidence="2">Leaf</tissue>
    </source>
</reference>
<dbReference type="PANTHER" id="PTHR31172">
    <property type="entry name" value="STOMATAL CLOSURE-RELATED ACTIN-BINDING PROTEIN 1"/>
    <property type="match status" value="1"/>
</dbReference>
<dbReference type="AlphaFoldDB" id="A0ABD1M2P9"/>
<dbReference type="InterPro" id="IPR039640">
    <property type="entry name" value="SCAB"/>
</dbReference>
<dbReference type="Pfam" id="PF16712">
    <property type="entry name" value="SCAB_CC"/>
    <property type="match status" value="1"/>
</dbReference>
<dbReference type="InterPro" id="IPR032009">
    <property type="entry name" value="SCAB_CC"/>
</dbReference>
<feature type="domain" description="Stomatal closure-related actin-binding protein coiled-coil" evidence="1">
    <location>
        <begin position="11"/>
        <end position="56"/>
    </location>
</feature>
<dbReference type="PANTHER" id="PTHR31172:SF3">
    <property type="entry name" value="STOMATAL CLOSURE-RELATED ACTIN-BINDING PROTEIN 1"/>
    <property type="match status" value="1"/>
</dbReference>
<comment type="caution">
    <text evidence="2">The sequence shown here is derived from an EMBL/GenBank/DDBJ whole genome shotgun (WGS) entry which is preliminary data.</text>
</comment>
<dbReference type="Proteomes" id="UP001603857">
    <property type="component" value="Unassembled WGS sequence"/>
</dbReference>
<protein>
    <recommendedName>
        <fullName evidence="1">Stomatal closure-related actin-binding protein coiled-coil domain-containing protein</fullName>
    </recommendedName>
</protein>
<proteinExistence type="predicted"/>
<name>A0ABD1M2P9_9FABA</name>
<keyword evidence="3" id="KW-1185">Reference proteome</keyword>
<organism evidence="2 3">
    <name type="scientific">Flemingia macrophylla</name>
    <dbReference type="NCBI Taxonomy" id="520843"/>
    <lineage>
        <taxon>Eukaryota</taxon>
        <taxon>Viridiplantae</taxon>
        <taxon>Streptophyta</taxon>
        <taxon>Embryophyta</taxon>
        <taxon>Tracheophyta</taxon>
        <taxon>Spermatophyta</taxon>
        <taxon>Magnoliopsida</taxon>
        <taxon>eudicotyledons</taxon>
        <taxon>Gunneridae</taxon>
        <taxon>Pentapetalae</taxon>
        <taxon>rosids</taxon>
        <taxon>fabids</taxon>
        <taxon>Fabales</taxon>
        <taxon>Fabaceae</taxon>
        <taxon>Papilionoideae</taxon>
        <taxon>50 kb inversion clade</taxon>
        <taxon>NPAAA clade</taxon>
        <taxon>indigoferoid/millettioid clade</taxon>
        <taxon>Phaseoleae</taxon>
        <taxon>Flemingia</taxon>
    </lineage>
</organism>
<gene>
    <name evidence="2" type="ORF">Fmac_017493</name>
</gene>
<accession>A0ABD1M2P9</accession>